<proteinExistence type="predicted"/>
<gene>
    <name evidence="1" type="ORF">HMPREF3192_01463</name>
</gene>
<dbReference type="RefSeq" id="WP_066306667.1">
    <property type="nucleotide sequence ID" value="NZ_KQ959517.1"/>
</dbReference>
<accession>A0A133XPG3</accession>
<evidence type="ECO:0008006" key="3">
    <source>
        <dbReference type="Google" id="ProtNLM"/>
    </source>
</evidence>
<organism evidence="1 2">
    <name type="scientific">Atopobium deltae</name>
    <dbReference type="NCBI Taxonomy" id="1393034"/>
    <lineage>
        <taxon>Bacteria</taxon>
        <taxon>Bacillati</taxon>
        <taxon>Actinomycetota</taxon>
        <taxon>Coriobacteriia</taxon>
        <taxon>Coriobacteriales</taxon>
        <taxon>Atopobiaceae</taxon>
        <taxon>Atopobium</taxon>
    </lineage>
</organism>
<dbReference type="Proteomes" id="UP000070675">
    <property type="component" value="Unassembled WGS sequence"/>
</dbReference>
<reference evidence="2" key="1">
    <citation type="submission" date="2016-01" db="EMBL/GenBank/DDBJ databases">
        <authorList>
            <person name="Mitreva M."/>
            <person name="Pepin K.H."/>
            <person name="Mihindukulasuriya K.A."/>
            <person name="Fulton R."/>
            <person name="Fronick C."/>
            <person name="O'Laughlin M."/>
            <person name="Miner T."/>
            <person name="Herter B."/>
            <person name="Rosa B.A."/>
            <person name="Cordes M."/>
            <person name="Tomlinson C."/>
            <person name="Wollam A."/>
            <person name="Palsikar V.B."/>
            <person name="Mardis E.R."/>
            <person name="Wilson R.K."/>
        </authorList>
    </citation>
    <scope>NUCLEOTIDE SEQUENCE [LARGE SCALE GENOMIC DNA]</scope>
    <source>
        <strain evidence="2">DNF00019</strain>
    </source>
</reference>
<dbReference type="EMBL" id="LSCR01000044">
    <property type="protein sequence ID" value="KXB32826.1"/>
    <property type="molecule type" value="Genomic_DNA"/>
</dbReference>
<dbReference type="PATRIC" id="fig|1393034.3.peg.1425"/>
<protein>
    <recommendedName>
        <fullName evidence="3">DUF2283 domain-containing protein</fullName>
    </recommendedName>
</protein>
<keyword evidence="2" id="KW-1185">Reference proteome</keyword>
<name>A0A133XPG3_9ACTN</name>
<dbReference type="AlphaFoldDB" id="A0A133XPG3"/>
<evidence type="ECO:0000313" key="1">
    <source>
        <dbReference type="EMBL" id="KXB32826.1"/>
    </source>
</evidence>
<comment type="caution">
    <text evidence="1">The sequence shown here is derived from an EMBL/GenBank/DDBJ whole genome shotgun (WGS) entry which is preliminary data.</text>
</comment>
<evidence type="ECO:0000313" key="2">
    <source>
        <dbReference type="Proteomes" id="UP000070675"/>
    </source>
</evidence>
<sequence length="75" mass="8073">MHYADVADVMYVLLKDDADLSVAHRIEDTPSGASVMYDGSGAAVGVEIYDFSEKISDKAGVIKVDAARPFMVAYN</sequence>